<dbReference type="EMBL" id="BMJD01000026">
    <property type="protein sequence ID" value="GGB50260.1"/>
    <property type="molecule type" value="Genomic_DNA"/>
</dbReference>
<dbReference type="Proteomes" id="UP000621492">
    <property type="component" value="Unassembled WGS sequence"/>
</dbReference>
<dbReference type="AlphaFoldDB" id="A0A9W5X6A0"/>
<sequence>MWVTKTKFERLTDDQRCSFTKAATQKRKTDKEYLKKLSETKLGNTNPSSKLNDKSVRYIRTLYKELLEEGCKKTQSQKELAMKFNVSRSTISDIVLRRTWKHID</sequence>
<proteinExistence type="predicted"/>
<evidence type="ECO:0000313" key="2">
    <source>
        <dbReference type="Proteomes" id="UP000621492"/>
    </source>
</evidence>
<organism evidence="1 2">
    <name type="scientific">Lentibacillus populi</name>
    <dbReference type="NCBI Taxonomy" id="1827502"/>
    <lineage>
        <taxon>Bacteria</taxon>
        <taxon>Bacillati</taxon>
        <taxon>Bacillota</taxon>
        <taxon>Bacilli</taxon>
        <taxon>Bacillales</taxon>
        <taxon>Bacillaceae</taxon>
        <taxon>Lentibacillus</taxon>
    </lineage>
</organism>
<reference evidence="1" key="2">
    <citation type="submission" date="2020-09" db="EMBL/GenBank/DDBJ databases">
        <authorList>
            <person name="Sun Q."/>
            <person name="Zhou Y."/>
        </authorList>
    </citation>
    <scope>NUCLEOTIDE SEQUENCE</scope>
    <source>
        <strain evidence="1">CGMCC 1.15454</strain>
    </source>
</reference>
<dbReference type="Gene3D" id="1.10.10.60">
    <property type="entry name" value="Homeodomain-like"/>
    <property type="match status" value="1"/>
</dbReference>
<keyword evidence="2" id="KW-1185">Reference proteome</keyword>
<gene>
    <name evidence="1" type="ORF">GCM10011409_29830</name>
</gene>
<protein>
    <submittedName>
        <fullName evidence="1">Uncharacterized protein</fullName>
    </submittedName>
</protein>
<accession>A0A9W5X6A0</accession>
<comment type="caution">
    <text evidence="1">The sequence shown here is derived from an EMBL/GenBank/DDBJ whole genome shotgun (WGS) entry which is preliminary data.</text>
</comment>
<name>A0A9W5X6A0_9BACI</name>
<evidence type="ECO:0000313" key="1">
    <source>
        <dbReference type="EMBL" id="GGB50260.1"/>
    </source>
</evidence>
<reference evidence="1" key="1">
    <citation type="journal article" date="2014" name="Int. J. Syst. Evol. Microbiol.">
        <title>Complete genome sequence of Corynebacterium casei LMG S-19264T (=DSM 44701T), isolated from a smear-ripened cheese.</title>
        <authorList>
            <consortium name="US DOE Joint Genome Institute (JGI-PGF)"/>
            <person name="Walter F."/>
            <person name="Albersmeier A."/>
            <person name="Kalinowski J."/>
            <person name="Ruckert C."/>
        </authorList>
    </citation>
    <scope>NUCLEOTIDE SEQUENCE</scope>
    <source>
        <strain evidence="1">CGMCC 1.15454</strain>
    </source>
</reference>